<organism evidence="2 3">
    <name type="scientific">Rosistilla oblonga</name>
    <dbReference type="NCBI Taxonomy" id="2527990"/>
    <lineage>
        <taxon>Bacteria</taxon>
        <taxon>Pseudomonadati</taxon>
        <taxon>Planctomycetota</taxon>
        <taxon>Planctomycetia</taxon>
        <taxon>Pirellulales</taxon>
        <taxon>Pirellulaceae</taxon>
        <taxon>Rosistilla</taxon>
    </lineage>
</organism>
<proteinExistence type="predicted"/>
<reference evidence="2 3" key="1">
    <citation type="submission" date="2019-02" db="EMBL/GenBank/DDBJ databases">
        <title>Deep-cultivation of Planctomycetes and their phenomic and genomic characterization uncovers novel biology.</title>
        <authorList>
            <person name="Wiegand S."/>
            <person name="Jogler M."/>
            <person name="Boedeker C."/>
            <person name="Pinto D."/>
            <person name="Vollmers J."/>
            <person name="Rivas-Marin E."/>
            <person name="Kohn T."/>
            <person name="Peeters S.H."/>
            <person name="Heuer A."/>
            <person name="Rast P."/>
            <person name="Oberbeckmann S."/>
            <person name="Bunk B."/>
            <person name="Jeske O."/>
            <person name="Meyerdierks A."/>
            <person name="Storesund J.E."/>
            <person name="Kallscheuer N."/>
            <person name="Luecker S."/>
            <person name="Lage O.M."/>
            <person name="Pohl T."/>
            <person name="Merkel B.J."/>
            <person name="Hornburger P."/>
            <person name="Mueller R.-W."/>
            <person name="Bruemmer F."/>
            <person name="Labrenz M."/>
            <person name="Spormann A.M."/>
            <person name="Op den Camp H."/>
            <person name="Overmann J."/>
            <person name="Amann R."/>
            <person name="Jetten M.S.M."/>
            <person name="Mascher T."/>
            <person name="Medema M.H."/>
            <person name="Devos D.P."/>
            <person name="Kaster A.-K."/>
            <person name="Ovreas L."/>
            <person name="Rohde M."/>
            <person name="Galperin M.Y."/>
            <person name="Jogler C."/>
        </authorList>
    </citation>
    <scope>NUCLEOTIDE SEQUENCE [LARGE SCALE GENOMIC DNA]</scope>
    <source>
        <strain evidence="2 3">Mal33</strain>
    </source>
</reference>
<dbReference type="Proteomes" id="UP000316770">
    <property type="component" value="Chromosome"/>
</dbReference>
<dbReference type="RefSeq" id="WP_197453026.1">
    <property type="nucleotide sequence ID" value="NZ_JBLWVG010000014.1"/>
</dbReference>
<dbReference type="AlphaFoldDB" id="A0A518IP78"/>
<protein>
    <submittedName>
        <fullName evidence="2">Uncharacterized protein</fullName>
    </submittedName>
</protein>
<gene>
    <name evidence="2" type="ORF">Mal33_08710</name>
</gene>
<accession>A0A518IP78</accession>
<evidence type="ECO:0000256" key="1">
    <source>
        <dbReference type="SAM" id="MobiDB-lite"/>
    </source>
</evidence>
<keyword evidence="3" id="KW-1185">Reference proteome</keyword>
<evidence type="ECO:0000313" key="2">
    <source>
        <dbReference type="EMBL" id="QDV54905.1"/>
    </source>
</evidence>
<evidence type="ECO:0000313" key="3">
    <source>
        <dbReference type="Proteomes" id="UP000316770"/>
    </source>
</evidence>
<name>A0A518IP78_9BACT</name>
<feature type="region of interest" description="Disordered" evidence="1">
    <location>
        <begin position="1"/>
        <end position="20"/>
    </location>
</feature>
<dbReference type="EMBL" id="CP036318">
    <property type="protein sequence ID" value="QDV54905.1"/>
    <property type="molecule type" value="Genomic_DNA"/>
</dbReference>
<sequence>MIRLPPEEKQQTPEQEHSQKLAEVAGLVARGLDPTEAAGIVNVDIAGQQLPRKSSFMPSPDEIAAQCLAVQAGWSPQERVRRQRGLVERYGIPLVRCADIGFQ</sequence>